<keyword evidence="2" id="KW-0677">Repeat</keyword>
<dbReference type="Proteomes" id="UP000002316">
    <property type="component" value="Chromosome 11"/>
</dbReference>
<dbReference type="OrthoDB" id="10255185at2759"/>
<evidence type="ECO:0000256" key="4">
    <source>
        <dbReference type="ARBA" id="ARBA00022833"/>
    </source>
</evidence>
<sequence>MTMSDTSATYSLHNHYGRINNVCTISPQASPSPSALPQTVEEHFDAEVLLKEQRHLLESSPAAEIRASPFLRFRLNAQQKFTMQHNQYLERCAQREASDRNPHPLTASATGLREQFTQHLGRQSISQGQNQSYQDGEGLCCSGCQNRFVDAIALNRHKSTCSEYAALVLQRRGSEKLHYTPRCCSTRETAVTPSNTDIRPILSIRERAEDPQPIPDVLTARGGHFSYRNQLSTHGGYQGNEGENAAAVAVFSPKAGSGSLSRSLPTPTSLREDMHSEFEARDTKHNIRARTQSQELTPPTPTSTWHQPSTSLRVTSIDEVPASVAARQSVDATMPTTPLGYQLGERFDVDISVDKSSFGAGTFQGMVSYSHLGGGVDSLRESSEPPDEPLKPCPSCGRQFFAYSRWPRHVAVCDNKRQQINSRGGGSVSSISSFRFPSGNANRLPQTALEKSTELGGTTTTTTTTTTATKLTRTNTSEKRKSLGASYVEPSIERRPLSASNRGRDAMEGPNFVRTSTYSSETFAEEDSQVVDDRVPCPSCGRRFATHVAERHIPHCRERSEGNPPIRL</sequence>
<evidence type="ECO:0000256" key="1">
    <source>
        <dbReference type="ARBA" id="ARBA00022723"/>
    </source>
</evidence>
<dbReference type="EMBL" id="FN554974">
    <property type="protein sequence ID" value="CBH17027.1"/>
    <property type="molecule type" value="Genomic_DNA"/>
</dbReference>
<dbReference type="GeneID" id="23866609"/>
<dbReference type="InterPro" id="IPR026319">
    <property type="entry name" value="ZC2HC1A/B-like"/>
</dbReference>
<feature type="domain" description="C2HC/C3H-type" evidence="7">
    <location>
        <begin position="533"/>
        <end position="562"/>
    </location>
</feature>
<dbReference type="GO" id="GO:0008270">
    <property type="term" value="F:zinc ion binding"/>
    <property type="evidence" value="ECO:0007669"/>
    <property type="project" value="UniProtKB-KW"/>
</dbReference>
<dbReference type="VEuPathDB" id="TriTrypDB:Tbg972.11.1430"/>
<keyword evidence="4" id="KW-0862">Zinc</keyword>
<evidence type="ECO:0000256" key="6">
    <source>
        <dbReference type="SAM" id="MobiDB-lite"/>
    </source>
</evidence>
<dbReference type="Pfam" id="PF13913">
    <property type="entry name" value="zf-C2HC_2"/>
    <property type="match status" value="2"/>
</dbReference>
<proteinExistence type="predicted"/>
<evidence type="ECO:0000259" key="7">
    <source>
        <dbReference type="PROSITE" id="PS52027"/>
    </source>
</evidence>
<keyword evidence="1" id="KW-0479">Metal-binding</keyword>
<reference evidence="9" key="1">
    <citation type="journal article" date="2010" name="PLoS Negl. Trop. Dis.">
        <title>The genome sequence of Trypanosoma brucei gambiense, causative agent of chronic human african trypanosomiasis.</title>
        <authorList>
            <person name="Jackson A.P."/>
            <person name="Sanders M."/>
            <person name="Berry A."/>
            <person name="McQuillan J."/>
            <person name="Aslett M.A."/>
            <person name="Quail M.A."/>
            <person name="Chukualim B."/>
            <person name="Capewell P."/>
            <person name="MacLeod A."/>
            <person name="Melville S.E."/>
            <person name="Gibson W."/>
            <person name="Barry J.D."/>
            <person name="Berriman M."/>
            <person name="Hertz-Fowler C."/>
        </authorList>
    </citation>
    <scope>NUCLEOTIDE SEQUENCE [LARGE SCALE GENOMIC DNA]</scope>
    <source>
        <strain evidence="9">MHOM/CI/86/DAL972</strain>
    </source>
</reference>
<dbReference type="RefSeq" id="XP_011779291.1">
    <property type="nucleotide sequence ID" value="XM_011780989.1"/>
</dbReference>
<evidence type="ECO:0000256" key="2">
    <source>
        <dbReference type="ARBA" id="ARBA00022737"/>
    </source>
</evidence>
<organism evidence="8 9">
    <name type="scientific">Trypanosoma brucei gambiense (strain MHOM/CI/86/DAL972)</name>
    <dbReference type="NCBI Taxonomy" id="679716"/>
    <lineage>
        <taxon>Eukaryota</taxon>
        <taxon>Discoba</taxon>
        <taxon>Euglenozoa</taxon>
        <taxon>Kinetoplastea</taxon>
        <taxon>Metakinetoplastina</taxon>
        <taxon>Trypanosomatida</taxon>
        <taxon>Trypanosomatidae</taxon>
        <taxon>Trypanosoma</taxon>
    </lineage>
</organism>
<feature type="compositionally biased region" description="Polar residues" evidence="6">
    <location>
        <begin position="289"/>
        <end position="309"/>
    </location>
</feature>
<dbReference type="PROSITE" id="PS52027">
    <property type="entry name" value="ZF_C2HC_C3H"/>
    <property type="match status" value="1"/>
</dbReference>
<evidence type="ECO:0000313" key="9">
    <source>
        <dbReference type="Proteomes" id="UP000002316"/>
    </source>
</evidence>
<evidence type="ECO:0000256" key="5">
    <source>
        <dbReference type="PROSITE-ProRule" id="PRU01371"/>
    </source>
</evidence>
<evidence type="ECO:0000313" key="8">
    <source>
        <dbReference type="EMBL" id="CBH17027.1"/>
    </source>
</evidence>
<keyword evidence="3 5" id="KW-0863">Zinc-finger</keyword>
<accession>D0A5S6</accession>
<dbReference type="PANTHER" id="PTHR13555:SF65">
    <property type="entry name" value="C2H2-TYPE DOMAIN-CONTAINING PROTEIN"/>
    <property type="match status" value="1"/>
</dbReference>
<dbReference type="PANTHER" id="PTHR13555">
    <property type="entry name" value="C2H2 ZINC FINGER CGI-62-RELATED"/>
    <property type="match status" value="1"/>
</dbReference>
<dbReference type="KEGG" id="tbg:TbgDal_XI1430"/>
<dbReference type="AlphaFoldDB" id="D0A5S6"/>
<feature type="region of interest" description="Disordered" evidence="6">
    <location>
        <begin position="278"/>
        <end position="309"/>
    </location>
</feature>
<dbReference type="InterPro" id="IPR049899">
    <property type="entry name" value="Znf_C2HC_C3H"/>
</dbReference>
<name>D0A5S6_TRYB9</name>
<gene>
    <name evidence="8" type="ORF">TbgDal_XI1430</name>
</gene>
<protein>
    <recommendedName>
        <fullName evidence="7">C2HC/C3H-type domain-containing protein</fullName>
    </recommendedName>
</protein>
<evidence type="ECO:0000256" key="3">
    <source>
        <dbReference type="ARBA" id="ARBA00022771"/>
    </source>
</evidence>